<comment type="caution">
    <text evidence="1">The sequence shown here is derived from an EMBL/GenBank/DDBJ whole genome shotgun (WGS) entry which is preliminary data.</text>
</comment>
<protein>
    <submittedName>
        <fullName evidence="1">Uncharacterized protein</fullName>
    </submittedName>
</protein>
<reference evidence="1" key="1">
    <citation type="submission" date="2020-05" db="EMBL/GenBank/DDBJ databases">
        <title>Large-scale comparative analyses of tick genomes elucidate their genetic diversity and vector capacities.</title>
        <authorList>
            <person name="Jia N."/>
            <person name="Wang J."/>
            <person name="Shi W."/>
            <person name="Du L."/>
            <person name="Sun Y."/>
            <person name="Zhan W."/>
            <person name="Jiang J."/>
            <person name="Wang Q."/>
            <person name="Zhang B."/>
            <person name="Ji P."/>
            <person name="Sakyi L.B."/>
            <person name="Cui X."/>
            <person name="Yuan T."/>
            <person name="Jiang B."/>
            <person name="Yang W."/>
            <person name="Lam T.T.-Y."/>
            <person name="Chang Q."/>
            <person name="Ding S."/>
            <person name="Wang X."/>
            <person name="Zhu J."/>
            <person name="Ruan X."/>
            <person name="Zhao L."/>
            <person name="Wei J."/>
            <person name="Que T."/>
            <person name="Du C."/>
            <person name="Cheng J."/>
            <person name="Dai P."/>
            <person name="Han X."/>
            <person name="Huang E."/>
            <person name="Gao Y."/>
            <person name="Liu J."/>
            <person name="Shao H."/>
            <person name="Ye R."/>
            <person name="Li L."/>
            <person name="Wei W."/>
            <person name="Wang X."/>
            <person name="Wang C."/>
            <person name="Yang T."/>
            <person name="Huo Q."/>
            <person name="Li W."/>
            <person name="Guo W."/>
            <person name="Chen H."/>
            <person name="Zhou L."/>
            <person name="Ni X."/>
            <person name="Tian J."/>
            <person name="Zhou Y."/>
            <person name="Sheng Y."/>
            <person name="Liu T."/>
            <person name="Pan Y."/>
            <person name="Xia L."/>
            <person name="Li J."/>
            <person name="Zhao F."/>
            <person name="Cao W."/>
        </authorList>
    </citation>
    <scope>NUCLEOTIDE SEQUENCE</scope>
    <source>
        <strain evidence="1">Dsil-2018</strain>
    </source>
</reference>
<gene>
    <name evidence="1" type="ORF">HPB49_015233</name>
</gene>
<evidence type="ECO:0000313" key="2">
    <source>
        <dbReference type="Proteomes" id="UP000821865"/>
    </source>
</evidence>
<evidence type="ECO:0000313" key="1">
    <source>
        <dbReference type="EMBL" id="KAH7945756.1"/>
    </source>
</evidence>
<organism evidence="1 2">
    <name type="scientific">Dermacentor silvarum</name>
    <name type="common">Tick</name>
    <dbReference type="NCBI Taxonomy" id="543639"/>
    <lineage>
        <taxon>Eukaryota</taxon>
        <taxon>Metazoa</taxon>
        <taxon>Ecdysozoa</taxon>
        <taxon>Arthropoda</taxon>
        <taxon>Chelicerata</taxon>
        <taxon>Arachnida</taxon>
        <taxon>Acari</taxon>
        <taxon>Parasitiformes</taxon>
        <taxon>Ixodida</taxon>
        <taxon>Ixodoidea</taxon>
        <taxon>Ixodidae</taxon>
        <taxon>Rhipicephalinae</taxon>
        <taxon>Dermacentor</taxon>
    </lineage>
</organism>
<keyword evidence="2" id="KW-1185">Reference proteome</keyword>
<dbReference type="Proteomes" id="UP000821865">
    <property type="component" value="Chromosome 6"/>
</dbReference>
<sequence>MQTQFISSSKGRAERVQAAKATFTYRWWHGVTATNMIVFTAYFFFVIFVEVHKEPEAHLDIGTVYGRTFKNLEVSAFYGVPYAKPPVGYLRFRRPEPMPAGSLSFDARNPRYPCVQHNLYYGNTTLVDASNTSEDCLHLDIYTPTASSAYEQLRGIGGLGGAGHSAVLVALIDVRFANGGNSYFFADPRHFVNQTGVVVVVPNYRLGALGFMNSGKQRTGGNMGLLDQAIMLRWVRDNIFSFGGNPHNIVLMGVGGGAVAAGYHLLSPMTRGFTRRAILHSGAPLMPYPDRTSQDPIEEVAQRAQCVKTAEDSRVDLASAVACVHVTPTERLRPALTEGHYPITHDSFMPLPYEIMLSQSTGHSAQVLVGNVMNEGGMLVAHEFRNLTYKEMHSTLKEEITERLLKYLEPYHIPYLEKIIKCYIANPEKSQSSNFIDVASALLGDLLYTCPMKRFAKLFSDAGNRVNYFVYDYQPEAMKLLKPLHKDATQLDDVLAVFGAQLFPSEMLFSHTIMKQWGDFAKSGDLPSLKGGRPWPPFTRDNPRYVFLRFLTNDLDTEEKDNHRDHSCKYWDDYLSMQATPQQPNEFPYTCEEISPY</sequence>
<name>A0ACB8CLP6_DERSI</name>
<accession>A0ACB8CLP6</accession>
<dbReference type="EMBL" id="CM023475">
    <property type="protein sequence ID" value="KAH7945756.1"/>
    <property type="molecule type" value="Genomic_DNA"/>
</dbReference>
<proteinExistence type="predicted"/>